<gene>
    <name evidence="2" type="ORF">ISP20_18410</name>
</gene>
<keyword evidence="1" id="KW-0472">Membrane</keyword>
<feature type="transmembrane region" description="Helical" evidence="1">
    <location>
        <begin position="6"/>
        <end position="27"/>
    </location>
</feature>
<keyword evidence="3" id="KW-1185">Reference proteome</keyword>
<keyword evidence="1" id="KW-1133">Transmembrane helix</keyword>
<protein>
    <recommendedName>
        <fullName evidence="4">DUF2306 domain-containing protein</fullName>
    </recommendedName>
</protein>
<evidence type="ECO:0000256" key="1">
    <source>
        <dbReference type="SAM" id="Phobius"/>
    </source>
</evidence>
<evidence type="ECO:0000313" key="2">
    <source>
        <dbReference type="EMBL" id="MBM7123147.1"/>
    </source>
</evidence>
<feature type="transmembrane region" description="Helical" evidence="1">
    <location>
        <begin position="65"/>
        <end position="82"/>
    </location>
</feature>
<feature type="transmembrane region" description="Helical" evidence="1">
    <location>
        <begin position="39"/>
        <end position="59"/>
    </location>
</feature>
<organism evidence="2 3">
    <name type="scientific">Dyella kyungheensis</name>
    <dbReference type="NCBI Taxonomy" id="1242174"/>
    <lineage>
        <taxon>Bacteria</taxon>
        <taxon>Pseudomonadati</taxon>
        <taxon>Pseudomonadota</taxon>
        <taxon>Gammaproteobacteria</taxon>
        <taxon>Lysobacterales</taxon>
        <taxon>Rhodanobacteraceae</taxon>
        <taxon>Dyella</taxon>
    </lineage>
</organism>
<feature type="transmembrane region" description="Helical" evidence="1">
    <location>
        <begin position="94"/>
        <end position="117"/>
    </location>
</feature>
<dbReference type="RefSeq" id="WP_204637596.1">
    <property type="nucleotide sequence ID" value="NZ_CP183983.1"/>
</dbReference>
<accession>A0ABS2JXG0</accession>
<evidence type="ECO:0008006" key="4">
    <source>
        <dbReference type="Google" id="ProtNLM"/>
    </source>
</evidence>
<comment type="caution">
    <text evidence="2">The sequence shown here is derived from an EMBL/GenBank/DDBJ whole genome shotgun (WGS) entry which is preliminary data.</text>
</comment>
<evidence type="ECO:0000313" key="3">
    <source>
        <dbReference type="Proteomes" id="UP001430065"/>
    </source>
</evidence>
<proteinExistence type="predicted"/>
<feature type="transmembrane region" description="Helical" evidence="1">
    <location>
        <begin position="129"/>
        <end position="150"/>
    </location>
</feature>
<dbReference type="EMBL" id="JADIKC010000009">
    <property type="protein sequence ID" value="MBM7123147.1"/>
    <property type="molecule type" value="Genomic_DNA"/>
</dbReference>
<sequence>MNTPLGWLTAFHTLISLVATIVGFWAIRDLMIGRHRSGALTTFLWTAVITSVTGFFFPFHGVTPAIVVGVIALLVLAWTVMARRSIGRSGFWTAQFPIGIVISEYFLVFVLVAQIFAKWPVLSGLAPDLRQKLFGATQLVVLIVFIVLAVRATKSFKVRAIA</sequence>
<dbReference type="Proteomes" id="UP001430065">
    <property type="component" value="Unassembled WGS sequence"/>
</dbReference>
<keyword evidence="1" id="KW-0812">Transmembrane</keyword>
<name>A0ABS2JXG0_9GAMM</name>
<reference evidence="2 3" key="1">
    <citation type="submission" date="2020-10" db="EMBL/GenBank/DDBJ databases">
        <title>Phylogeny of dyella-like bacteria.</title>
        <authorList>
            <person name="Fu J."/>
        </authorList>
    </citation>
    <scope>NUCLEOTIDE SEQUENCE [LARGE SCALE GENOMIC DNA]</scope>
    <source>
        <strain evidence="2 3">THG-B117</strain>
    </source>
</reference>